<protein>
    <recommendedName>
        <fullName evidence="4">Calcitonin peptide-like domain-containing protein</fullName>
    </recommendedName>
</protein>
<feature type="signal peptide" evidence="1">
    <location>
        <begin position="1"/>
        <end position="17"/>
    </location>
</feature>
<evidence type="ECO:0000313" key="3">
    <source>
        <dbReference type="Proteomes" id="UP000327468"/>
    </source>
</evidence>
<dbReference type="AlphaFoldDB" id="A0A5N5NCL5"/>
<sequence>MPPPWPFSALLLSSVLGLPVFYNDTRNTTSNDANVSYPLNTSKYQVHSILRACPLSTCHIHDLDHLLQQGNEDAGNKVHDPFGPGKK</sequence>
<comment type="caution">
    <text evidence="2">The sequence shown here is derived from an EMBL/GenBank/DDBJ whole genome shotgun (WGS) entry which is preliminary data.</text>
</comment>
<reference evidence="2 3" key="1">
    <citation type="submission" date="2019-06" db="EMBL/GenBank/DDBJ databases">
        <title>A chromosome-scale genome assembly of the striped catfish, Pangasianodon hypophthalmus.</title>
        <authorList>
            <person name="Wen M."/>
            <person name="Zahm M."/>
            <person name="Roques C."/>
            <person name="Cabau C."/>
            <person name="Klopp C."/>
            <person name="Donnadieu C."/>
            <person name="Jouanno E."/>
            <person name="Avarre J.-C."/>
            <person name="Campet M."/>
            <person name="Ha T.T.T."/>
            <person name="Dugue R."/>
            <person name="Lampietro C."/>
            <person name="Louis A."/>
            <person name="Herpin A."/>
            <person name="Echchiki A."/>
            <person name="Berthelot C."/>
            <person name="Parey E."/>
            <person name="Roest-Crollius H."/>
            <person name="Braasch I."/>
            <person name="Postlethwait J."/>
            <person name="Bobe J."/>
            <person name="Montfort J."/>
            <person name="Bouchez O."/>
            <person name="Begum T."/>
            <person name="Schartl M."/>
            <person name="Guiguen Y."/>
        </authorList>
    </citation>
    <scope>NUCLEOTIDE SEQUENCE [LARGE SCALE GENOMIC DNA]</scope>
    <source>
        <strain evidence="2 3">Indonesia</strain>
        <tissue evidence="2">Blood</tissue>
    </source>
</reference>
<accession>A0A5N5NCL5</accession>
<dbReference type="EMBL" id="VFJC01000010">
    <property type="protein sequence ID" value="KAB5565355.1"/>
    <property type="molecule type" value="Genomic_DNA"/>
</dbReference>
<proteinExistence type="predicted"/>
<dbReference type="Proteomes" id="UP000327468">
    <property type="component" value="Chromosome 9"/>
</dbReference>
<keyword evidence="3" id="KW-1185">Reference proteome</keyword>
<evidence type="ECO:0008006" key="4">
    <source>
        <dbReference type="Google" id="ProtNLM"/>
    </source>
</evidence>
<name>A0A5N5NCL5_PANHP</name>
<gene>
    <name evidence="2" type="ORF">PHYPO_G00240370</name>
</gene>
<organism evidence="2 3">
    <name type="scientific">Pangasianodon hypophthalmus</name>
    <name type="common">Striped catfish</name>
    <name type="synonym">Helicophagus hypophthalmus</name>
    <dbReference type="NCBI Taxonomy" id="310915"/>
    <lineage>
        <taxon>Eukaryota</taxon>
        <taxon>Metazoa</taxon>
        <taxon>Chordata</taxon>
        <taxon>Craniata</taxon>
        <taxon>Vertebrata</taxon>
        <taxon>Euteleostomi</taxon>
        <taxon>Actinopterygii</taxon>
        <taxon>Neopterygii</taxon>
        <taxon>Teleostei</taxon>
        <taxon>Ostariophysi</taxon>
        <taxon>Siluriformes</taxon>
        <taxon>Pangasiidae</taxon>
        <taxon>Pangasianodon</taxon>
    </lineage>
</organism>
<evidence type="ECO:0000313" key="2">
    <source>
        <dbReference type="EMBL" id="KAB5565355.1"/>
    </source>
</evidence>
<feature type="chain" id="PRO_5024282604" description="Calcitonin peptide-like domain-containing protein" evidence="1">
    <location>
        <begin position="18"/>
        <end position="87"/>
    </location>
</feature>
<keyword evidence="1" id="KW-0732">Signal</keyword>
<evidence type="ECO:0000256" key="1">
    <source>
        <dbReference type="SAM" id="SignalP"/>
    </source>
</evidence>